<dbReference type="RefSeq" id="WP_300959926.1">
    <property type="nucleotide sequence ID" value="NZ_JAUHJR010000002.1"/>
</dbReference>
<feature type="compositionally biased region" description="Acidic residues" evidence="1">
    <location>
        <begin position="80"/>
        <end position="94"/>
    </location>
</feature>
<feature type="chain" id="PRO_5045293491" evidence="2">
    <location>
        <begin position="31"/>
        <end position="271"/>
    </location>
</feature>
<evidence type="ECO:0000313" key="3">
    <source>
        <dbReference type="EMBL" id="MDN4161045.1"/>
    </source>
</evidence>
<gene>
    <name evidence="3" type="ORF">QWY29_06720</name>
</gene>
<sequence length="271" mass="27632">MPTPARTRTSRRTARLAPLAAGVLLVAALAGCGSDDDSGAEGPGGLGGSAGVGEDVVVLDQAQVDRAVLSPDNLGLGFEPEPDDGADDEDDEDSAGLGCLAAVDEDLDQAEAKAEASYEATNELGTPSVSSGVSSFATTDDVTERFDRLRAALEDCDRIDVTEDDGPSFALEVDSDDATVSDEVDEQLNISAVGSATAEGFELPVTIRLSAARIDNHVVFLSRFDLGETTGELTPYTEAAVGRLLAVLAGDEPDEEPVVADTGAGGSGDAA</sequence>
<comment type="caution">
    <text evidence="3">The sequence shown here is derived from an EMBL/GenBank/DDBJ whole genome shotgun (WGS) entry which is preliminary data.</text>
</comment>
<keyword evidence="2" id="KW-0732">Signal</keyword>
<organism evidence="3 4">
    <name type="scientific">Nocardioides abyssi</name>
    <dbReference type="NCBI Taxonomy" id="3058370"/>
    <lineage>
        <taxon>Bacteria</taxon>
        <taxon>Bacillati</taxon>
        <taxon>Actinomycetota</taxon>
        <taxon>Actinomycetes</taxon>
        <taxon>Propionibacteriales</taxon>
        <taxon>Nocardioidaceae</taxon>
        <taxon>Nocardioides</taxon>
    </lineage>
</organism>
<name>A0ABT8ESD6_9ACTN</name>
<proteinExistence type="predicted"/>
<protein>
    <submittedName>
        <fullName evidence="3">Sensor domain-containing protein</fullName>
    </submittedName>
</protein>
<feature type="region of interest" description="Disordered" evidence="1">
    <location>
        <begin position="70"/>
        <end position="100"/>
    </location>
</feature>
<feature type="compositionally biased region" description="Gly residues" evidence="1">
    <location>
        <begin position="41"/>
        <end position="51"/>
    </location>
</feature>
<accession>A0ABT8ESD6</accession>
<feature type="region of interest" description="Disordered" evidence="1">
    <location>
        <begin position="32"/>
        <end position="52"/>
    </location>
</feature>
<dbReference type="PROSITE" id="PS51257">
    <property type="entry name" value="PROKAR_LIPOPROTEIN"/>
    <property type="match status" value="1"/>
</dbReference>
<evidence type="ECO:0000313" key="4">
    <source>
        <dbReference type="Proteomes" id="UP001168537"/>
    </source>
</evidence>
<keyword evidence="4" id="KW-1185">Reference proteome</keyword>
<reference evidence="3" key="1">
    <citation type="submission" date="2023-06" db="EMBL/GenBank/DDBJ databases">
        <title>Draft genome sequence of Nocardioides sp. SOB72.</title>
        <authorList>
            <person name="Zhang G."/>
        </authorList>
    </citation>
    <scope>NUCLEOTIDE SEQUENCE</scope>
    <source>
        <strain evidence="3">SOB72</strain>
    </source>
</reference>
<dbReference type="EMBL" id="JAUHJR010000002">
    <property type="protein sequence ID" value="MDN4161045.1"/>
    <property type="molecule type" value="Genomic_DNA"/>
</dbReference>
<feature type="signal peptide" evidence="2">
    <location>
        <begin position="1"/>
        <end position="30"/>
    </location>
</feature>
<feature type="region of interest" description="Disordered" evidence="1">
    <location>
        <begin position="251"/>
        <end position="271"/>
    </location>
</feature>
<evidence type="ECO:0000256" key="2">
    <source>
        <dbReference type="SAM" id="SignalP"/>
    </source>
</evidence>
<dbReference type="Proteomes" id="UP001168537">
    <property type="component" value="Unassembled WGS sequence"/>
</dbReference>
<evidence type="ECO:0000256" key="1">
    <source>
        <dbReference type="SAM" id="MobiDB-lite"/>
    </source>
</evidence>